<evidence type="ECO:0000313" key="1">
    <source>
        <dbReference type="EMBL" id="MDQ1149691.1"/>
    </source>
</evidence>
<dbReference type="RefSeq" id="WP_307185479.1">
    <property type="nucleotide sequence ID" value="NZ_JAUTBA010000001.1"/>
</dbReference>
<protein>
    <recommendedName>
        <fullName evidence="3">Immunity protein 49</fullName>
    </recommendedName>
</protein>
<reference evidence="1 2" key="1">
    <citation type="submission" date="2023-07" db="EMBL/GenBank/DDBJ databases">
        <title>Functional and genomic diversity of the sorghum phyllosphere microbiome.</title>
        <authorList>
            <person name="Shade A."/>
        </authorList>
    </citation>
    <scope>NUCLEOTIDE SEQUENCE [LARGE SCALE GENOMIC DNA]</scope>
    <source>
        <strain evidence="1 2">SORGH_AS_0892</strain>
    </source>
</reference>
<keyword evidence="2" id="KW-1185">Reference proteome</keyword>
<evidence type="ECO:0008006" key="3">
    <source>
        <dbReference type="Google" id="ProtNLM"/>
    </source>
</evidence>
<name>A0ABU0U3Z9_9SPHI</name>
<accession>A0ABU0U3Z9</accession>
<comment type="caution">
    <text evidence="1">The sequence shown here is derived from an EMBL/GenBank/DDBJ whole genome shotgun (WGS) entry which is preliminary data.</text>
</comment>
<dbReference type="Proteomes" id="UP001244640">
    <property type="component" value="Unassembled WGS sequence"/>
</dbReference>
<dbReference type="EMBL" id="JAUTBA010000001">
    <property type="protein sequence ID" value="MDQ1149691.1"/>
    <property type="molecule type" value="Genomic_DNA"/>
</dbReference>
<gene>
    <name evidence="1" type="ORF">QE382_001675</name>
</gene>
<proteinExistence type="predicted"/>
<sequence length="291" mass="34120">MNFIERKTLDVNTTHAILQDAYDALPQLMSRLAPGGWEESSFHQELMDSRQLFYDCYLESDSASVWETDSSSDVSAHVDQPEEKLSLDDYLYICFPPIGYDYLELFYLISCILTEITFVSNLYQNHDGDMYYFDEMTMEDLVIQLAHENGEIDKNWADLMVFTFSPPYMEAMELHYCLEVLFRILLKHGFQLDYWHNEILQVVDLQNVYQELLFSNLDAHEKEQRRESVKADINAILRTYDSSAIDPLDLPAIIEMFNLREVCPIVLAYLHAYGEFPKGYPYLLTEYQGYL</sequence>
<evidence type="ECO:0000313" key="2">
    <source>
        <dbReference type="Proteomes" id="UP001244640"/>
    </source>
</evidence>
<organism evidence="1 2">
    <name type="scientific">Sphingobacterium zeae</name>
    <dbReference type="NCBI Taxonomy" id="1776859"/>
    <lineage>
        <taxon>Bacteria</taxon>
        <taxon>Pseudomonadati</taxon>
        <taxon>Bacteroidota</taxon>
        <taxon>Sphingobacteriia</taxon>
        <taxon>Sphingobacteriales</taxon>
        <taxon>Sphingobacteriaceae</taxon>
        <taxon>Sphingobacterium</taxon>
    </lineage>
</organism>